<evidence type="ECO:0000313" key="1">
    <source>
        <dbReference type="EMBL" id="CAI9968241.1"/>
    </source>
</evidence>
<proteinExistence type="predicted"/>
<gene>
    <name evidence="1" type="ORF">HINF_LOCUS55886</name>
    <name evidence="2" type="ORF">HINF_LOCUS70243</name>
</gene>
<name>A0AA86R6R2_9EUKA</name>
<evidence type="ECO:0000313" key="2">
    <source>
        <dbReference type="EMBL" id="CAL6099776.1"/>
    </source>
</evidence>
<accession>A0AA86R6R2</accession>
<organism evidence="1">
    <name type="scientific">Hexamita inflata</name>
    <dbReference type="NCBI Taxonomy" id="28002"/>
    <lineage>
        <taxon>Eukaryota</taxon>
        <taxon>Metamonada</taxon>
        <taxon>Diplomonadida</taxon>
        <taxon>Hexamitidae</taxon>
        <taxon>Hexamitinae</taxon>
        <taxon>Hexamita</taxon>
    </lineage>
</organism>
<protein>
    <submittedName>
        <fullName evidence="2">Hypothetical_protein</fullName>
    </submittedName>
</protein>
<comment type="caution">
    <text evidence="1">The sequence shown here is derived from an EMBL/GenBank/DDBJ whole genome shotgun (WGS) entry which is preliminary data.</text>
</comment>
<dbReference type="EMBL" id="CAXDID020000523">
    <property type="protein sequence ID" value="CAL6099776.1"/>
    <property type="molecule type" value="Genomic_DNA"/>
</dbReference>
<reference evidence="2 3" key="2">
    <citation type="submission" date="2024-07" db="EMBL/GenBank/DDBJ databases">
        <authorList>
            <person name="Akdeniz Z."/>
        </authorList>
    </citation>
    <scope>NUCLEOTIDE SEQUENCE [LARGE SCALE GENOMIC DNA]</scope>
</reference>
<evidence type="ECO:0000313" key="3">
    <source>
        <dbReference type="Proteomes" id="UP001642409"/>
    </source>
</evidence>
<keyword evidence="3" id="KW-1185">Reference proteome</keyword>
<dbReference type="EMBL" id="CATOUU010001033">
    <property type="protein sequence ID" value="CAI9968241.1"/>
    <property type="molecule type" value="Genomic_DNA"/>
</dbReference>
<dbReference type="Proteomes" id="UP001642409">
    <property type="component" value="Unassembled WGS sequence"/>
</dbReference>
<sequence>MPQKISDSKLFDYINRVVVSNLIFIQSQNYKIEDLWIQIAQMLNREVHNEQDLKFIGVVTFSDVQNMLMKGLQHYDVENIESRIMNVLKMMKITCKDLTIQQNEQKIEIKDVIINFYDKKFIGEDTKKQIQDIDSAVIKEKISAFFEQTYERIEHEYSDLVLLWTSKKTQKTKYLTLDEMKSKIGIVDMSVLVKDFQFYNKDAIQTSDLGNIAQFFMEFIKQKEIEVIPQITVSSADMLTKFSVKKVDSAVFYNVLPYYFQKQCSQPIYLKVTQPPRQFSINELLVQVKEFFENTYIFVDHKLDKPHAFIKAIYNIKQLSQTDKKSVQQACGIVDLSSICKDFIDCNQPDLPKTTIQNAVQEFTKQFRIFDTVHIQNKVEKTQINFHSVLGDYYKKSSIGDLIEQALKQVEIDGKERKNIDVEDKSEECYVKLIQFFHDSYRNERRTFESLKQWIINVIQLKQLNADNIQILREQVGIADIIGVRDLFLEKYPEFDSVKLTTEILINIFKKSSIPLEETVQINQIKIISIKYLIPFYIMNGSLSEEQLKELETRAQGYTYKASYNIAQVFEESLVQIPAEVNSIPHLWLFLIKQMNVQPQSIEEFRSQLGIVDFTTISKYVLQKSEFSKTDQKKCYDDIKHYISGQNIRVVQRAELKYGGRQFVLCSVLQNYLWRDKISNSILENLVNYRQEDQDLPLRIRAVSPERREAMFQNVQTFFTQNYTVTKLSEKSLADTVQKLEGLLERNQKGPVKNAIVTFISLRNDLVRGIKIKTVEELKILEGAIKKLLLKFKIQMRENFTYERIQYKYVIMGVYRASVVTELIVSQLNRELLKYEVNVKQENNKEDEFEYFFNQNYVINNEINVNTFWIDLIKKLGTQTLDTDQIRNIGLVDINEMTQRLKQSQSIIRAEQYVKWIYSKVEQQQISLVDKFEFEVDDVTLSFRNVLANVIQKSAIQYLETNDTNNTEKKKKKMYKRTD</sequence>
<reference evidence="1" key="1">
    <citation type="submission" date="2023-06" db="EMBL/GenBank/DDBJ databases">
        <authorList>
            <person name="Kurt Z."/>
        </authorList>
    </citation>
    <scope>NUCLEOTIDE SEQUENCE</scope>
</reference>
<dbReference type="AlphaFoldDB" id="A0AA86R6R2"/>